<dbReference type="PANTHER" id="PTHR13976">
    <property type="entry name" value="HETEROGENEOUS NUCLEAR RIBONUCLEOPROTEIN-RELATED"/>
    <property type="match status" value="1"/>
</dbReference>
<feature type="compositionally biased region" description="Basic and acidic residues" evidence="4">
    <location>
        <begin position="9"/>
        <end position="24"/>
    </location>
</feature>
<evidence type="ECO:0000256" key="1">
    <source>
        <dbReference type="ARBA" id="ARBA00022737"/>
    </source>
</evidence>
<feature type="region of interest" description="Disordered" evidence="4">
    <location>
        <begin position="220"/>
        <end position="242"/>
    </location>
</feature>
<evidence type="ECO:0000313" key="7">
    <source>
        <dbReference type="Proteomes" id="UP000053605"/>
    </source>
</evidence>
<evidence type="ECO:0000256" key="3">
    <source>
        <dbReference type="PROSITE-ProRule" id="PRU00176"/>
    </source>
</evidence>
<dbReference type="InterPro" id="IPR012677">
    <property type="entry name" value="Nucleotide-bd_a/b_plait_sf"/>
</dbReference>
<dbReference type="InterPro" id="IPR035979">
    <property type="entry name" value="RBD_domain_sf"/>
</dbReference>
<dbReference type="EMBL" id="KK734915">
    <property type="protein sequence ID" value="KFR11415.1"/>
    <property type="molecule type" value="Genomic_DNA"/>
</dbReference>
<dbReference type="InterPro" id="IPR000504">
    <property type="entry name" value="RRM_dom"/>
</dbReference>
<gene>
    <name evidence="6" type="ORF">N306_13384</name>
</gene>
<feature type="domain" description="RRM" evidence="5">
    <location>
        <begin position="126"/>
        <end position="200"/>
    </location>
</feature>
<evidence type="ECO:0000256" key="4">
    <source>
        <dbReference type="SAM" id="MobiDB-lite"/>
    </source>
</evidence>
<dbReference type="Pfam" id="PF00076">
    <property type="entry name" value="RRM_1"/>
    <property type="match status" value="2"/>
</dbReference>
<dbReference type="PROSITE" id="PS50102">
    <property type="entry name" value="RRM"/>
    <property type="match status" value="2"/>
</dbReference>
<dbReference type="GO" id="GO:0003723">
    <property type="term" value="F:RNA binding"/>
    <property type="evidence" value="ECO:0007669"/>
    <property type="project" value="UniProtKB-UniRule"/>
</dbReference>
<keyword evidence="2 3" id="KW-0694">RNA-binding</keyword>
<organism evidence="6 7">
    <name type="scientific">Opisthocomus hoazin</name>
    <name type="common">Hoatzin</name>
    <name type="synonym">Phasianus hoazin</name>
    <dbReference type="NCBI Taxonomy" id="30419"/>
    <lineage>
        <taxon>Eukaryota</taxon>
        <taxon>Metazoa</taxon>
        <taxon>Chordata</taxon>
        <taxon>Craniata</taxon>
        <taxon>Vertebrata</taxon>
        <taxon>Euteleostomi</taxon>
        <taxon>Archelosauria</taxon>
        <taxon>Archosauria</taxon>
        <taxon>Dinosauria</taxon>
        <taxon>Saurischia</taxon>
        <taxon>Theropoda</taxon>
        <taxon>Coelurosauria</taxon>
        <taxon>Aves</taxon>
        <taxon>Neognathae</taxon>
        <taxon>Neoaves</taxon>
        <taxon>Opisthocomiformes</taxon>
        <taxon>Opisthocomidae</taxon>
        <taxon>Opisthocomus</taxon>
    </lineage>
</organism>
<keyword evidence="7" id="KW-1185">Reference proteome</keyword>
<feature type="non-terminal residue" evidence="6">
    <location>
        <position position="1"/>
    </location>
</feature>
<dbReference type="AlphaFoldDB" id="A0A091W8P8"/>
<dbReference type="PhylomeDB" id="A0A091W8P8"/>
<dbReference type="InterPro" id="IPR050666">
    <property type="entry name" value="ESRP"/>
</dbReference>
<proteinExistence type="predicted"/>
<feature type="domain" description="RRM" evidence="5">
    <location>
        <begin position="277"/>
        <end position="352"/>
    </location>
</feature>
<dbReference type="Proteomes" id="UP000053605">
    <property type="component" value="Unassembled WGS sequence"/>
</dbReference>
<accession>A0A091W8P8</accession>
<name>A0A091W8P8_OPIHO</name>
<reference evidence="6 7" key="1">
    <citation type="submission" date="2014-04" db="EMBL/GenBank/DDBJ databases">
        <title>Genome evolution of avian class.</title>
        <authorList>
            <person name="Zhang G."/>
            <person name="Li C."/>
        </authorList>
    </citation>
    <scope>NUCLEOTIDE SEQUENCE [LARGE SCALE GENOMIC DNA]</scope>
    <source>
        <strain evidence="6">BGI_N306</strain>
    </source>
</reference>
<feature type="compositionally biased region" description="Basic and acidic residues" evidence="4">
    <location>
        <begin position="220"/>
        <end position="232"/>
    </location>
</feature>
<feature type="region of interest" description="Disordered" evidence="4">
    <location>
        <begin position="1"/>
        <end position="24"/>
    </location>
</feature>
<dbReference type="Gene3D" id="3.30.70.330">
    <property type="match status" value="3"/>
</dbReference>
<feature type="non-terminal residue" evidence="6">
    <location>
        <position position="355"/>
    </location>
</feature>
<dbReference type="STRING" id="30419.A0A091W8P8"/>
<dbReference type="SUPFAM" id="SSF54928">
    <property type="entry name" value="RNA-binding domain, RBD"/>
    <property type="match status" value="3"/>
</dbReference>
<protein>
    <submittedName>
        <fullName evidence="6">G-rich sequence factor 1</fullName>
    </submittedName>
</protein>
<sequence>QVTDVPSQEGHRSEEESEPPKAESDVFLIRAQGFPFSCTEEDVLSFFDSCKIRNGENGIHFLLNRDGRRRGDALIELESKADVQRALEKHLRYMGPRYVKVFEVHDSDVEGLLQNLRDESQAMNDGVVLLRGLPFSSTEEDIEVFFSGLKITDIVFVYRGERRTGEAFVQFAAPEMAAKALLRHREYMGNRYIEVYVSRKHQMQRHVPYDKQMVTYPKVRKEHEPVSEERGSSDMGSSDDERENSECFFLYSTELGREGTESPRQVLESGNISSPLPFVHVRGFPTQASTQDIINFFAPLKPTRIMVEYDSDGDATGEADVHFESQEDAVAAMAKEGSQLQCSAIELFLNEHPKA</sequence>
<evidence type="ECO:0000259" key="5">
    <source>
        <dbReference type="PROSITE" id="PS50102"/>
    </source>
</evidence>
<dbReference type="SMART" id="SM00360">
    <property type="entry name" value="RRM"/>
    <property type="match status" value="3"/>
</dbReference>
<keyword evidence="1" id="KW-0677">Repeat</keyword>
<evidence type="ECO:0000256" key="2">
    <source>
        <dbReference type="ARBA" id="ARBA00022884"/>
    </source>
</evidence>
<evidence type="ECO:0000313" key="6">
    <source>
        <dbReference type="EMBL" id="KFR11415.1"/>
    </source>
</evidence>